<evidence type="ECO:0000256" key="2">
    <source>
        <dbReference type="ARBA" id="ARBA00022679"/>
    </source>
</evidence>
<dbReference type="PANTHER" id="PTHR20275:SF9">
    <property type="entry name" value="NAD KINASE 2"/>
    <property type="match status" value="1"/>
</dbReference>
<dbReference type="InterPro" id="IPR002504">
    <property type="entry name" value="NADK"/>
</dbReference>
<dbReference type="GO" id="GO:0046872">
    <property type="term" value="F:metal ion binding"/>
    <property type="evidence" value="ECO:0007669"/>
    <property type="project" value="UniProtKB-UniRule"/>
</dbReference>
<comment type="catalytic activity">
    <reaction evidence="8 9">
        <text>NAD(+) + ATP = ADP + NADP(+) + H(+)</text>
        <dbReference type="Rhea" id="RHEA:18629"/>
        <dbReference type="ChEBI" id="CHEBI:15378"/>
        <dbReference type="ChEBI" id="CHEBI:30616"/>
        <dbReference type="ChEBI" id="CHEBI:57540"/>
        <dbReference type="ChEBI" id="CHEBI:58349"/>
        <dbReference type="ChEBI" id="CHEBI:456216"/>
        <dbReference type="EC" id="2.7.1.23"/>
    </reaction>
</comment>
<feature type="active site" description="Proton acceptor" evidence="9">
    <location>
        <position position="51"/>
    </location>
</feature>
<feature type="binding site" evidence="9">
    <location>
        <position position="152"/>
    </location>
    <ligand>
        <name>NAD(+)</name>
        <dbReference type="ChEBI" id="CHEBI:57540"/>
    </ligand>
</feature>
<dbReference type="Gene3D" id="3.40.50.10330">
    <property type="entry name" value="Probable inorganic polyphosphate/atp-NAD kinase, domain 1"/>
    <property type="match status" value="1"/>
</dbReference>
<evidence type="ECO:0000256" key="1">
    <source>
        <dbReference type="ARBA" id="ARBA00022490"/>
    </source>
</evidence>
<evidence type="ECO:0000256" key="3">
    <source>
        <dbReference type="ARBA" id="ARBA00022741"/>
    </source>
</evidence>
<keyword evidence="6 9" id="KW-0521">NADP</keyword>
<dbReference type="GO" id="GO:0003951">
    <property type="term" value="F:NAD+ kinase activity"/>
    <property type="evidence" value="ECO:0007669"/>
    <property type="project" value="UniProtKB-UniRule"/>
</dbReference>
<protein>
    <recommendedName>
        <fullName evidence="9">NAD kinase</fullName>
        <ecNumber evidence="9">2.7.1.23</ecNumber>
    </recommendedName>
    <alternativeName>
        <fullName evidence="9">ATP-dependent NAD kinase</fullName>
    </alternativeName>
</protein>
<proteinExistence type="inferred from homology"/>
<feature type="binding site" evidence="9">
    <location>
        <begin position="51"/>
        <end position="52"/>
    </location>
    <ligand>
        <name>NAD(+)</name>
        <dbReference type="ChEBI" id="CHEBI:57540"/>
    </ligand>
</feature>
<keyword evidence="3 9" id="KW-0547">Nucleotide-binding</keyword>
<dbReference type="STRING" id="334253.SAMN04487943_107210"/>
<feature type="binding site" evidence="9">
    <location>
        <begin position="123"/>
        <end position="124"/>
    </location>
    <ligand>
        <name>NAD(+)</name>
        <dbReference type="ChEBI" id="CHEBI:57540"/>
    </ligand>
</feature>
<accession>A0A1I4MZ58</accession>
<dbReference type="GO" id="GO:0006741">
    <property type="term" value="P:NADP+ biosynthetic process"/>
    <property type="evidence" value="ECO:0007669"/>
    <property type="project" value="UniProtKB-UniRule"/>
</dbReference>
<dbReference type="AlphaFoldDB" id="A0A1I4MZ58"/>
<dbReference type="SUPFAM" id="SSF111331">
    <property type="entry name" value="NAD kinase/diacylglycerol kinase-like"/>
    <property type="match status" value="1"/>
</dbReference>
<evidence type="ECO:0000256" key="7">
    <source>
        <dbReference type="ARBA" id="ARBA00023027"/>
    </source>
</evidence>
<evidence type="ECO:0000256" key="6">
    <source>
        <dbReference type="ARBA" id="ARBA00022857"/>
    </source>
</evidence>
<keyword evidence="5 9" id="KW-0067">ATP-binding</keyword>
<dbReference type="HAMAP" id="MF_00361">
    <property type="entry name" value="NAD_kinase"/>
    <property type="match status" value="1"/>
</dbReference>
<comment type="similarity">
    <text evidence="9">Belongs to the NAD kinase family.</text>
</comment>
<evidence type="ECO:0000256" key="4">
    <source>
        <dbReference type="ARBA" id="ARBA00022777"/>
    </source>
</evidence>
<dbReference type="InterPro" id="IPR017438">
    <property type="entry name" value="ATP-NAD_kinase_N"/>
</dbReference>
<feature type="binding site" evidence="9">
    <location>
        <position position="187"/>
    </location>
    <ligand>
        <name>NAD(+)</name>
        <dbReference type="ChEBI" id="CHEBI:57540"/>
    </ligand>
</feature>
<comment type="caution">
    <text evidence="9">Lacks conserved residue(s) required for the propagation of feature annotation.</text>
</comment>
<dbReference type="Gene3D" id="2.60.200.30">
    <property type="entry name" value="Probable inorganic polyphosphate/atp-NAD kinase, domain 2"/>
    <property type="match status" value="1"/>
</dbReference>
<dbReference type="GO" id="GO:0019674">
    <property type="term" value="P:NAD+ metabolic process"/>
    <property type="evidence" value="ECO:0007669"/>
    <property type="project" value="InterPro"/>
</dbReference>
<comment type="subcellular location">
    <subcellularLocation>
        <location evidence="9">Cytoplasm</location>
    </subcellularLocation>
</comment>
<evidence type="ECO:0000256" key="8">
    <source>
        <dbReference type="ARBA" id="ARBA00047925"/>
    </source>
</evidence>
<dbReference type="EMBL" id="FOTR01000007">
    <property type="protein sequence ID" value="SFM08551.1"/>
    <property type="molecule type" value="Genomic_DNA"/>
</dbReference>
<dbReference type="PANTHER" id="PTHR20275">
    <property type="entry name" value="NAD KINASE"/>
    <property type="match status" value="1"/>
</dbReference>
<keyword evidence="1 9" id="KW-0963">Cytoplasm</keyword>
<dbReference type="OrthoDB" id="9774737at2"/>
<keyword evidence="4 9" id="KW-0418">Kinase</keyword>
<gene>
    <name evidence="9" type="primary">nadK</name>
    <name evidence="10" type="ORF">SAMN04487943_107210</name>
</gene>
<evidence type="ECO:0000256" key="5">
    <source>
        <dbReference type="ARBA" id="ARBA00022840"/>
    </source>
</evidence>
<name>A0A1I4MZ58_9BACI</name>
<comment type="function">
    <text evidence="9">Involved in the regulation of the intracellular balance of NAD and NADP, and is a key enzyme in the biosynthesis of NADP. Catalyzes specifically the phosphorylation on 2'-hydroxyl of the adenosine moiety of NAD to yield NADP.</text>
</comment>
<dbReference type="Pfam" id="PF20143">
    <property type="entry name" value="NAD_kinase_C"/>
    <property type="match status" value="1"/>
</dbReference>
<dbReference type="Proteomes" id="UP000198565">
    <property type="component" value="Unassembled WGS sequence"/>
</dbReference>
<keyword evidence="7 9" id="KW-0520">NAD</keyword>
<evidence type="ECO:0000313" key="10">
    <source>
        <dbReference type="EMBL" id="SFM08551.1"/>
    </source>
</evidence>
<comment type="cofactor">
    <cofactor evidence="9">
        <name>a divalent metal cation</name>
        <dbReference type="ChEBI" id="CHEBI:60240"/>
    </cofactor>
</comment>
<dbReference type="GO" id="GO:0005524">
    <property type="term" value="F:ATP binding"/>
    <property type="evidence" value="ECO:0007669"/>
    <property type="project" value="UniProtKB-KW"/>
</dbReference>
<evidence type="ECO:0000313" key="11">
    <source>
        <dbReference type="Proteomes" id="UP000198565"/>
    </source>
</evidence>
<evidence type="ECO:0000256" key="9">
    <source>
        <dbReference type="HAMAP-Rule" id="MF_00361"/>
    </source>
</evidence>
<dbReference type="InterPro" id="IPR016064">
    <property type="entry name" value="NAD/diacylglycerol_kinase_sf"/>
</dbReference>
<dbReference type="EC" id="2.7.1.23" evidence="9"/>
<sequence>MDNRSNLFFYYKKNKDLIKKLKPLFEYVESQGFQIVEESKDANIVISVGGDGEFLQAVRHTHFRQDCLYVGITQADELGLYCDFNIDQYDEIVDSMINDSIEVRRFPVIDVTINGQSTFHCLNEAAIRSAIIKTIVMDVFIDDNHFERFRGDGLIVATPTGSTGYNKSTSGAVIDPKIPCLQVTELASLNNNRYRTLGSSFVLSQDRVLRLEVIQDGNDYPIVGLDNEAYSIRNIQTLTIQLSDKRIKTVKLKNNSFWDRVQRTFL</sequence>
<keyword evidence="2 9" id="KW-0808">Transferase</keyword>
<organism evidence="10 11">
    <name type="scientific">Gracilibacillus orientalis</name>
    <dbReference type="NCBI Taxonomy" id="334253"/>
    <lineage>
        <taxon>Bacteria</taxon>
        <taxon>Bacillati</taxon>
        <taxon>Bacillota</taxon>
        <taxon>Bacilli</taxon>
        <taxon>Bacillales</taxon>
        <taxon>Bacillaceae</taxon>
        <taxon>Gracilibacillus</taxon>
    </lineage>
</organism>
<dbReference type="GO" id="GO:0005737">
    <property type="term" value="C:cytoplasm"/>
    <property type="evidence" value="ECO:0007669"/>
    <property type="project" value="UniProtKB-SubCell"/>
</dbReference>
<feature type="binding site" evidence="9">
    <location>
        <position position="150"/>
    </location>
    <ligand>
        <name>NAD(+)</name>
        <dbReference type="ChEBI" id="CHEBI:57540"/>
    </ligand>
</feature>
<dbReference type="GO" id="GO:0051287">
    <property type="term" value="F:NAD binding"/>
    <property type="evidence" value="ECO:0007669"/>
    <property type="project" value="UniProtKB-ARBA"/>
</dbReference>
<dbReference type="NCBIfam" id="NF002902">
    <property type="entry name" value="PRK03501.1"/>
    <property type="match status" value="1"/>
</dbReference>
<feature type="binding site" evidence="9">
    <location>
        <begin position="163"/>
        <end position="168"/>
    </location>
    <ligand>
        <name>NAD(+)</name>
        <dbReference type="ChEBI" id="CHEBI:57540"/>
    </ligand>
</feature>
<reference evidence="11" key="1">
    <citation type="submission" date="2016-10" db="EMBL/GenBank/DDBJ databases">
        <authorList>
            <person name="Varghese N."/>
            <person name="Submissions S."/>
        </authorList>
    </citation>
    <scope>NUCLEOTIDE SEQUENCE [LARGE SCALE GENOMIC DNA]</scope>
    <source>
        <strain evidence="11">CGMCC 1.4250</strain>
    </source>
</reference>
<dbReference type="InterPro" id="IPR017437">
    <property type="entry name" value="ATP-NAD_kinase_PpnK-typ_C"/>
</dbReference>
<dbReference type="RefSeq" id="WP_091484279.1">
    <property type="nucleotide sequence ID" value="NZ_FOTR01000007.1"/>
</dbReference>
<keyword evidence="11" id="KW-1185">Reference proteome</keyword>